<gene>
    <name evidence="1" type="ORF">AQUCO_01700152v1</name>
</gene>
<dbReference type="EMBL" id="KZ305034">
    <property type="protein sequence ID" value="PIA44352.1"/>
    <property type="molecule type" value="Genomic_DNA"/>
</dbReference>
<accession>A0A2G5DLH4</accession>
<evidence type="ECO:0000313" key="2">
    <source>
        <dbReference type="Proteomes" id="UP000230069"/>
    </source>
</evidence>
<name>A0A2G5DLH4_AQUCA</name>
<dbReference type="AlphaFoldDB" id="A0A2G5DLH4"/>
<evidence type="ECO:0000313" key="1">
    <source>
        <dbReference type="EMBL" id="PIA44352.1"/>
    </source>
</evidence>
<reference evidence="1 2" key="1">
    <citation type="submission" date="2017-09" db="EMBL/GenBank/DDBJ databases">
        <title>WGS assembly of Aquilegia coerulea Goldsmith.</title>
        <authorList>
            <person name="Hodges S."/>
            <person name="Kramer E."/>
            <person name="Nordborg M."/>
            <person name="Tomkins J."/>
            <person name="Borevitz J."/>
            <person name="Derieg N."/>
            <person name="Yan J."/>
            <person name="Mihaltcheva S."/>
            <person name="Hayes R.D."/>
            <person name="Rokhsar D."/>
        </authorList>
    </citation>
    <scope>NUCLEOTIDE SEQUENCE [LARGE SCALE GENOMIC DNA]</scope>
    <source>
        <strain evidence="2">cv. Goldsmith</strain>
    </source>
</reference>
<sequence length="94" mass="10604">MLFCPFWEEIVLQRSNIESPSKTPKIFRRLWQNAVCSSCRTASASPSSTFLYLLPFLQETKKDVIKETTTSHMCINLGIGSVLYNGCIILITDA</sequence>
<organism evidence="1 2">
    <name type="scientific">Aquilegia coerulea</name>
    <name type="common">Rocky mountain columbine</name>
    <dbReference type="NCBI Taxonomy" id="218851"/>
    <lineage>
        <taxon>Eukaryota</taxon>
        <taxon>Viridiplantae</taxon>
        <taxon>Streptophyta</taxon>
        <taxon>Embryophyta</taxon>
        <taxon>Tracheophyta</taxon>
        <taxon>Spermatophyta</taxon>
        <taxon>Magnoliopsida</taxon>
        <taxon>Ranunculales</taxon>
        <taxon>Ranunculaceae</taxon>
        <taxon>Thalictroideae</taxon>
        <taxon>Aquilegia</taxon>
    </lineage>
</organism>
<dbReference type="Proteomes" id="UP000230069">
    <property type="component" value="Unassembled WGS sequence"/>
</dbReference>
<keyword evidence="2" id="KW-1185">Reference proteome</keyword>
<dbReference type="InParanoid" id="A0A2G5DLH4"/>
<protein>
    <submittedName>
        <fullName evidence="1">Uncharacterized protein</fullName>
    </submittedName>
</protein>
<proteinExistence type="predicted"/>